<keyword evidence="12 13" id="KW-0807">Transducer</keyword>
<evidence type="ECO:0000256" key="1">
    <source>
        <dbReference type="ARBA" id="ARBA00004651"/>
    </source>
</evidence>
<evidence type="ECO:0000256" key="11">
    <source>
        <dbReference type="ARBA" id="ARBA00023180"/>
    </source>
</evidence>
<dbReference type="Proteomes" id="UP000504632">
    <property type="component" value="Chromosome 16"/>
</dbReference>
<evidence type="ECO:0000256" key="5">
    <source>
        <dbReference type="ARBA" id="ARBA00022725"/>
    </source>
</evidence>
<feature type="transmembrane region" description="Helical" evidence="14">
    <location>
        <begin position="25"/>
        <end position="48"/>
    </location>
</feature>
<evidence type="ECO:0000256" key="4">
    <source>
        <dbReference type="ARBA" id="ARBA00022692"/>
    </source>
</evidence>
<evidence type="ECO:0000256" key="8">
    <source>
        <dbReference type="ARBA" id="ARBA00023136"/>
    </source>
</evidence>
<dbReference type="SUPFAM" id="SSF81321">
    <property type="entry name" value="Family A G protein-coupled receptor-like"/>
    <property type="match status" value="1"/>
</dbReference>
<feature type="transmembrane region" description="Helical" evidence="14">
    <location>
        <begin position="239"/>
        <end position="261"/>
    </location>
</feature>
<keyword evidence="16" id="KW-1185">Reference proteome</keyword>
<keyword evidence="4 13" id="KW-0812">Transmembrane</keyword>
<dbReference type="PRINTS" id="PR00237">
    <property type="entry name" value="GPCRRHODOPSN"/>
</dbReference>
<keyword evidence="2 14" id="KW-1003">Cell membrane</keyword>
<dbReference type="PANTHER" id="PTHR26451">
    <property type="entry name" value="G_PROTEIN_RECEP_F1_2 DOMAIN-CONTAINING PROTEIN"/>
    <property type="match status" value="1"/>
</dbReference>
<dbReference type="GO" id="GO:0005549">
    <property type="term" value="F:odorant binding"/>
    <property type="evidence" value="ECO:0007669"/>
    <property type="project" value="TreeGrafter"/>
</dbReference>
<sequence length="315" mass="35543">MKSNDSNALSFWRMESLGIPPSGTYPVFIAGLFTYCFILTCNITILLAISLDHQLHKPMYVLLFNLSVNDVLGATALFPQLISSILWQNRDISPAACLIQAILVHIYGTGALIILSVMAYDRYVAICRPLLYHSVMTSSKVRTIIVAMWASTIIVIGVLFLMLTRFRFCRNLITDMCCTNPSLTKMICEDTSANNYYGLALTSSFEVVSIAIVVFTYVQILITCLFNKQADTKNKAVRTCATHLVVFITYQISLCFFIFSHRFQQVSPYLRRSVGVSILVFPPILNPLIYGLNTKEIRSKVIYMFRKHCVSSQKC</sequence>
<dbReference type="InterPro" id="IPR000725">
    <property type="entry name" value="Olfact_rcpt"/>
</dbReference>
<dbReference type="OrthoDB" id="10254436at2759"/>
<comment type="similarity">
    <text evidence="13">Belongs to the G-protein coupled receptor 1 family.</text>
</comment>
<dbReference type="Gene3D" id="1.20.1070.10">
    <property type="entry name" value="Rhodopsin 7-helix transmembrane proteins"/>
    <property type="match status" value="1"/>
</dbReference>
<keyword evidence="6 14" id="KW-1133">Transmembrane helix</keyword>
<feature type="domain" description="G-protein coupled receptors family 1 profile" evidence="15">
    <location>
        <begin position="41"/>
        <end position="290"/>
    </location>
</feature>
<dbReference type="InterPro" id="IPR052921">
    <property type="entry name" value="GPCR1_Superfamily_Member"/>
</dbReference>
<dbReference type="InterPro" id="IPR017452">
    <property type="entry name" value="GPCR_Rhodpsn_7TM"/>
</dbReference>
<evidence type="ECO:0000256" key="2">
    <source>
        <dbReference type="ARBA" id="ARBA00022475"/>
    </source>
</evidence>
<protein>
    <recommendedName>
        <fullName evidence="14">Olfactory receptor</fullName>
    </recommendedName>
</protein>
<keyword evidence="11" id="KW-0325">Glycoprotein</keyword>
<evidence type="ECO:0000256" key="9">
    <source>
        <dbReference type="ARBA" id="ARBA00023157"/>
    </source>
</evidence>
<organism evidence="16 17">
    <name type="scientific">Chanos chanos</name>
    <name type="common">Milkfish</name>
    <name type="synonym">Mugil chanos</name>
    <dbReference type="NCBI Taxonomy" id="29144"/>
    <lineage>
        <taxon>Eukaryota</taxon>
        <taxon>Metazoa</taxon>
        <taxon>Chordata</taxon>
        <taxon>Craniata</taxon>
        <taxon>Vertebrata</taxon>
        <taxon>Euteleostomi</taxon>
        <taxon>Actinopterygii</taxon>
        <taxon>Neopterygii</taxon>
        <taxon>Teleostei</taxon>
        <taxon>Ostariophysi</taxon>
        <taxon>Gonorynchiformes</taxon>
        <taxon>Chanidae</taxon>
        <taxon>Chanos</taxon>
    </lineage>
</organism>
<dbReference type="RefSeq" id="XP_030649150.1">
    <property type="nucleotide sequence ID" value="XM_030793290.1"/>
</dbReference>
<feature type="transmembrane region" description="Helical" evidence="14">
    <location>
        <begin position="273"/>
        <end position="292"/>
    </location>
</feature>
<evidence type="ECO:0000256" key="7">
    <source>
        <dbReference type="ARBA" id="ARBA00023040"/>
    </source>
</evidence>
<gene>
    <name evidence="17" type="primary">LOC115829230</name>
</gene>
<evidence type="ECO:0000256" key="10">
    <source>
        <dbReference type="ARBA" id="ARBA00023170"/>
    </source>
</evidence>
<dbReference type="InParanoid" id="A0A6J2WXW4"/>
<evidence type="ECO:0000256" key="12">
    <source>
        <dbReference type="ARBA" id="ARBA00023224"/>
    </source>
</evidence>
<dbReference type="GO" id="GO:0004930">
    <property type="term" value="F:G protein-coupled receptor activity"/>
    <property type="evidence" value="ECO:0007669"/>
    <property type="project" value="UniProtKB-KW"/>
</dbReference>
<keyword evidence="10 13" id="KW-0675">Receptor</keyword>
<keyword evidence="3 14" id="KW-0716">Sensory transduction</keyword>
<comment type="subcellular location">
    <subcellularLocation>
        <location evidence="1 14">Cell membrane</location>
        <topology evidence="1 14">Multi-pass membrane protein</topology>
    </subcellularLocation>
</comment>
<dbReference type="GO" id="GO:0004984">
    <property type="term" value="F:olfactory receptor activity"/>
    <property type="evidence" value="ECO:0007669"/>
    <property type="project" value="InterPro"/>
</dbReference>
<reference evidence="17" key="1">
    <citation type="submission" date="2025-08" db="UniProtKB">
        <authorList>
            <consortium name="RefSeq"/>
        </authorList>
    </citation>
    <scope>IDENTIFICATION</scope>
</reference>
<evidence type="ECO:0000313" key="17">
    <source>
        <dbReference type="RefSeq" id="XP_030649150.1"/>
    </source>
</evidence>
<evidence type="ECO:0000256" key="13">
    <source>
        <dbReference type="RuleBase" id="RU000688"/>
    </source>
</evidence>
<name>A0A6J2WXW4_CHACN</name>
<evidence type="ECO:0000259" key="15">
    <source>
        <dbReference type="PROSITE" id="PS50262"/>
    </source>
</evidence>
<dbReference type="InterPro" id="IPR000276">
    <property type="entry name" value="GPCR_Rhodpsn"/>
</dbReference>
<dbReference type="PRINTS" id="PR00245">
    <property type="entry name" value="OLFACTORYR"/>
</dbReference>
<proteinExistence type="inferred from homology"/>
<dbReference type="PROSITE" id="PS00237">
    <property type="entry name" value="G_PROTEIN_RECEP_F1_1"/>
    <property type="match status" value="1"/>
</dbReference>
<dbReference type="GeneID" id="115829230"/>
<keyword evidence="7 13" id="KW-0297">G-protein coupled receptor</keyword>
<accession>A0A6J2WXW4</accession>
<dbReference type="FunFam" id="1.20.1070.10:FF:000024">
    <property type="entry name" value="Olfactory receptor"/>
    <property type="match status" value="1"/>
</dbReference>
<dbReference type="PANTHER" id="PTHR26451:SF854">
    <property type="entry name" value="ODORANT RECEPTOR-RELATED"/>
    <property type="match status" value="1"/>
</dbReference>
<dbReference type="PROSITE" id="PS50262">
    <property type="entry name" value="G_PROTEIN_RECEP_F1_2"/>
    <property type="match status" value="1"/>
</dbReference>
<feature type="transmembrane region" description="Helical" evidence="14">
    <location>
        <begin position="207"/>
        <end position="227"/>
    </location>
</feature>
<feature type="transmembrane region" description="Helical" evidence="14">
    <location>
        <begin position="98"/>
        <end position="120"/>
    </location>
</feature>
<evidence type="ECO:0000313" key="16">
    <source>
        <dbReference type="Proteomes" id="UP000504632"/>
    </source>
</evidence>
<feature type="transmembrane region" description="Helical" evidence="14">
    <location>
        <begin position="141"/>
        <end position="163"/>
    </location>
</feature>
<dbReference type="Pfam" id="PF13853">
    <property type="entry name" value="7tm_4"/>
    <property type="match status" value="1"/>
</dbReference>
<evidence type="ECO:0000256" key="6">
    <source>
        <dbReference type="ARBA" id="ARBA00022989"/>
    </source>
</evidence>
<keyword evidence="9" id="KW-1015">Disulfide bond</keyword>
<feature type="transmembrane region" description="Helical" evidence="14">
    <location>
        <begin position="60"/>
        <end position="78"/>
    </location>
</feature>
<dbReference type="GO" id="GO:0005886">
    <property type="term" value="C:plasma membrane"/>
    <property type="evidence" value="ECO:0007669"/>
    <property type="project" value="UniProtKB-SubCell"/>
</dbReference>
<evidence type="ECO:0000256" key="3">
    <source>
        <dbReference type="ARBA" id="ARBA00022606"/>
    </source>
</evidence>
<evidence type="ECO:0000256" key="14">
    <source>
        <dbReference type="RuleBase" id="RU363047"/>
    </source>
</evidence>
<keyword evidence="8 14" id="KW-0472">Membrane</keyword>
<dbReference type="AlphaFoldDB" id="A0A6J2WXW4"/>
<keyword evidence="5 14" id="KW-0552">Olfaction</keyword>